<sequence>MAAEKLSWRRRPYPSFGRGAQPLSLSGCTFEACVAYTGAAVAHVLFHDHSNRRIASPFSADACTFASNRAKISGGAVSMAGNCRPDTDPACAAPVALADRVTSYFRGGMGAASSPFEPPTIASSSSAPAPAAVERPTREVLAARLEEALEIRSLLLQNTQELDGVLRALGGGYVLPEAGGDLLRDGTGVLPTGRNIHALDPYRMPSPAAMARGSAVAAAVLQQHLDAAVAGGDAAAVGRLPETVAVNLWGLDSIKSKGESVAVVLALVGAVPVREGTGRVARFELVPLEQLGRPRVDVLCNMSGIFRDSFQNVVELLDDLFARAAAAPEPDELNYIAKHARAIWTNGDELADTWAARNAFSYGRGKERGTARPEVLQALLRTTDRIVQQIDSVEYGLTDIQAGGACG</sequence>
<protein>
    <submittedName>
        <fullName evidence="2">Magnesium-chelatase subunit H</fullName>
    </submittedName>
</protein>
<keyword evidence="3" id="KW-1185">Reference proteome</keyword>
<dbReference type="AlphaFoldDB" id="A0A2J7ZNA6"/>
<proteinExistence type="predicted"/>
<comment type="caution">
    <text evidence="2">The sequence shown here is derived from an EMBL/GenBank/DDBJ whole genome shotgun (WGS) entry which is preliminary data.</text>
</comment>
<feature type="domain" description="CobN/magnesium chelatase" evidence="1">
    <location>
        <begin position="344"/>
        <end position="401"/>
    </location>
</feature>
<dbReference type="OrthoDB" id="10252009at2759"/>
<dbReference type="Pfam" id="PF02514">
    <property type="entry name" value="CobN-Mg_chel"/>
    <property type="match status" value="2"/>
</dbReference>
<evidence type="ECO:0000313" key="2">
    <source>
        <dbReference type="EMBL" id="PNH01730.1"/>
    </source>
</evidence>
<gene>
    <name evidence="2" type="ORF">TSOC_012362</name>
</gene>
<dbReference type="PANTHER" id="PTHR44119:SF1">
    <property type="entry name" value="MAGNESIUM-CHELATASE SUBUNIT CHLH, CHLOROPLASTIC"/>
    <property type="match status" value="1"/>
</dbReference>
<dbReference type="InterPro" id="IPR003672">
    <property type="entry name" value="CobN/Mg_chltase"/>
</dbReference>
<dbReference type="EMBL" id="PGGS01000806">
    <property type="protein sequence ID" value="PNH01730.1"/>
    <property type="molecule type" value="Genomic_DNA"/>
</dbReference>
<accession>A0A2J7ZNA6</accession>
<feature type="domain" description="CobN/magnesium chelatase" evidence="1">
    <location>
        <begin position="143"/>
        <end position="342"/>
    </location>
</feature>
<evidence type="ECO:0000313" key="3">
    <source>
        <dbReference type="Proteomes" id="UP000236333"/>
    </source>
</evidence>
<organism evidence="2 3">
    <name type="scientific">Tetrabaena socialis</name>
    <dbReference type="NCBI Taxonomy" id="47790"/>
    <lineage>
        <taxon>Eukaryota</taxon>
        <taxon>Viridiplantae</taxon>
        <taxon>Chlorophyta</taxon>
        <taxon>core chlorophytes</taxon>
        <taxon>Chlorophyceae</taxon>
        <taxon>CS clade</taxon>
        <taxon>Chlamydomonadales</taxon>
        <taxon>Tetrabaenaceae</taxon>
        <taxon>Tetrabaena</taxon>
    </lineage>
</organism>
<dbReference type="Proteomes" id="UP000236333">
    <property type="component" value="Unassembled WGS sequence"/>
</dbReference>
<evidence type="ECO:0000259" key="1">
    <source>
        <dbReference type="Pfam" id="PF02514"/>
    </source>
</evidence>
<reference evidence="2 3" key="1">
    <citation type="journal article" date="2017" name="Mol. Biol. Evol.">
        <title>The 4-celled Tetrabaena socialis nuclear genome reveals the essential components for genetic control of cell number at the origin of multicellularity in the volvocine lineage.</title>
        <authorList>
            <person name="Featherston J."/>
            <person name="Arakaki Y."/>
            <person name="Hanschen E.R."/>
            <person name="Ferris P.J."/>
            <person name="Michod R.E."/>
            <person name="Olson B.J.S.C."/>
            <person name="Nozaki H."/>
            <person name="Durand P.M."/>
        </authorList>
    </citation>
    <scope>NUCLEOTIDE SEQUENCE [LARGE SCALE GENOMIC DNA]</scope>
    <source>
        <strain evidence="2 3">NIES-571</strain>
    </source>
</reference>
<name>A0A2J7ZNA6_9CHLO</name>
<dbReference type="PANTHER" id="PTHR44119">
    <property type="entry name" value="MAGNESIUM-CHELATASE SUBUNIT CHLH, CHLOROPLASTIC"/>
    <property type="match status" value="1"/>
</dbReference>